<dbReference type="PANTHER" id="PTHR48021">
    <property type="match status" value="1"/>
</dbReference>
<dbReference type="InterPro" id="IPR020846">
    <property type="entry name" value="MFS_dom"/>
</dbReference>
<evidence type="ECO:0000256" key="6">
    <source>
        <dbReference type="ARBA" id="ARBA00023136"/>
    </source>
</evidence>
<protein>
    <submittedName>
        <fullName evidence="12">Sugar transporter ERD6-like 5 isoform X1</fullName>
    </submittedName>
</protein>
<dbReference type="InterPro" id="IPR036259">
    <property type="entry name" value="MFS_trans_sf"/>
</dbReference>
<dbReference type="InterPro" id="IPR044775">
    <property type="entry name" value="MFS_ERD6/Tret1-like"/>
</dbReference>
<dbReference type="InterPro" id="IPR003663">
    <property type="entry name" value="Sugar/inositol_transpt"/>
</dbReference>
<dbReference type="Gene3D" id="1.20.1250.20">
    <property type="entry name" value="MFS general substrate transporter like domains"/>
    <property type="match status" value="1"/>
</dbReference>
<dbReference type="NCBIfam" id="TIGR00879">
    <property type="entry name" value="SP"/>
    <property type="match status" value="1"/>
</dbReference>
<evidence type="ECO:0000313" key="11">
    <source>
        <dbReference type="Proteomes" id="UP001652623"/>
    </source>
</evidence>
<feature type="transmembrane region" description="Helical" evidence="9">
    <location>
        <begin position="352"/>
        <end position="379"/>
    </location>
</feature>
<feature type="transmembrane region" description="Helical" evidence="9">
    <location>
        <begin position="385"/>
        <end position="413"/>
    </location>
</feature>
<feature type="transmembrane region" description="Helical" evidence="9">
    <location>
        <begin position="34"/>
        <end position="58"/>
    </location>
</feature>
<comment type="subcellular location">
    <subcellularLocation>
        <location evidence="1">Membrane</location>
        <topology evidence="1">Multi-pass membrane protein</topology>
    </subcellularLocation>
</comment>
<evidence type="ECO:0000313" key="12">
    <source>
        <dbReference type="RefSeq" id="XP_060668344.1"/>
    </source>
</evidence>
<dbReference type="PRINTS" id="PR00171">
    <property type="entry name" value="SUGRTRNSPORT"/>
</dbReference>
<feature type="transmembrane region" description="Helical" evidence="9">
    <location>
        <begin position="202"/>
        <end position="223"/>
    </location>
</feature>
<accession>A0ABM3ZV38</accession>
<dbReference type="InterPro" id="IPR050549">
    <property type="entry name" value="MFS_Trehalose_Transporter"/>
</dbReference>
<feature type="transmembrane region" description="Helical" evidence="9">
    <location>
        <begin position="70"/>
        <end position="92"/>
    </location>
</feature>
<feature type="domain" description="Major facilitator superfamily (MFS) profile" evidence="10">
    <location>
        <begin position="35"/>
        <end position="478"/>
    </location>
</feature>
<feature type="region of interest" description="Disordered" evidence="8">
    <location>
        <begin position="1"/>
        <end position="28"/>
    </location>
</feature>
<evidence type="ECO:0000256" key="3">
    <source>
        <dbReference type="ARBA" id="ARBA00022597"/>
    </source>
</evidence>
<keyword evidence="6 9" id="KW-0472">Membrane</keyword>
<feature type="transmembrane region" description="Helical" evidence="9">
    <location>
        <begin position="425"/>
        <end position="444"/>
    </location>
</feature>
<dbReference type="SUPFAM" id="SSF103473">
    <property type="entry name" value="MFS general substrate transporter"/>
    <property type="match status" value="1"/>
</dbReference>
<proteinExistence type="inferred from homology"/>
<evidence type="ECO:0000256" key="2">
    <source>
        <dbReference type="ARBA" id="ARBA00010992"/>
    </source>
</evidence>
<keyword evidence="11" id="KW-1185">Reference proteome</keyword>
<keyword evidence="4 9" id="KW-0812">Transmembrane</keyword>
<feature type="transmembrane region" description="Helical" evidence="9">
    <location>
        <begin position="149"/>
        <end position="166"/>
    </location>
</feature>
<evidence type="ECO:0000256" key="1">
    <source>
        <dbReference type="ARBA" id="ARBA00004141"/>
    </source>
</evidence>
<keyword evidence="5 9" id="KW-1133">Transmembrane helix</keyword>
<comment type="similarity">
    <text evidence="2 7">Belongs to the major facilitator superfamily. Sugar transporter (TC 2.A.1.1) family.</text>
</comment>
<dbReference type="PROSITE" id="PS50850">
    <property type="entry name" value="MFS"/>
    <property type="match status" value="1"/>
</dbReference>
<keyword evidence="3" id="KW-0762">Sugar transport</keyword>
<evidence type="ECO:0000256" key="5">
    <source>
        <dbReference type="ARBA" id="ARBA00022989"/>
    </source>
</evidence>
<evidence type="ECO:0000256" key="4">
    <source>
        <dbReference type="ARBA" id="ARBA00022692"/>
    </source>
</evidence>
<dbReference type="Pfam" id="PF00083">
    <property type="entry name" value="Sugar_tr"/>
    <property type="match status" value="1"/>
</dbReference>
<evidence type="ECO:0000256" key="7">
    <source>
        <dbReference type="RuleBase" id="RU003346"/>
    </source>
</evidence>
<feature type="transmembrane region" description="Helical" evidence="9">
    <location>
        <begin position="104"/>
        <end position="129"/>
    </location>
</feature>
<dbReference type="InterPro" id="IPR005828">
    <property type="entry name" value="MFS_sugar_transport-like"/>
</dbReference>
<gene>
    <name evidence="12" type="primary">LOC107412053</name>
</gene>
<reference evidence="12" key="1">
    <citation type="submission" date="2025-08" db="UniProtKB">
        <authorList>
            <consortium name="RefSeq"/>
        </authorList>
    </citation>
    <scope>IDENTIFICATION</scope>
    <source>
        <tissue evidence="12">Seedling</tissue>
    </source>
</reference>
<feature type="transmembrane region" description="Helical" evidence="9">
    <location>
        <begin position="286"/>
        <end position="307"/>
    </location>
</feature>
<name>A0ABM3ZV38_ZIZJJ</name>
<dbReference type="RefSeq" id="XP_060668344.1">
    <property type="nucleotide sequence ID" value="XM_060812361.1"/>
</dbReference>
<dbReference type="CDD" id="cd17358">
    <property type="entry name" value="MFS_GLUT6_8_Class3_like"/>
    <property type="match status" value="1"/>
</dbReference>
<evidence type="ECO:0000259" key="10">
    <source>
        <dbReference type="PROSITE" id="PS50850"/>
    </source>
</evidence>
<evidence type="ECO:0000256" key="9">
    <source>
        <dbReference type="SAM" id="Phobius"/>
    </source>
</evidence>
<keyword evidence="7" id="KW-0813">Transport</keyword>
<feature type="transmembrane region" description="Helical" evidence="9">
    <location>
        <begin position="450"/>
        <end position="471"/>
    </location>
</feature>
<sequence length="492" mass="53336">MEENGILTRPMLDDEEARSKNTDGVGGSSPAATIVAVLSTMVALCGSLCSGCVVGYSSPAESGIMEDLDLSVAAYSVFGSIVTIGGLVGGLVNGRITDLTGRRATMWVTGIFSVAGWFSIAFAKVFLFLLWTNVVHLILNDWWLDLGRLSLGFANGLIHYVVPVYIAEITPKDLRGRFTSANQLLTCCGISLMYFIGNVVAWRSLAVIGAIPSLLQIFGVFFIPESPRWLAKIGKQKELEASLQYLRGKNADISQEAADIIDYTEAFQQQSEGILDLFQWKYARSLIIGVGLIMLQQLGGSNAIVAYSSSIFTEAGFSSSVGTISMAIIQIPAVTLSMLLTDKSGRRPLLLVYQYMQISAVGMCLSCFLLGLSFCFHGLHQFKELTPILVFIGIMGYSVAYTGGMAGLPWVILSEIFSINVKGSAGSLVTVACFSCSWIVTYTFKFLMEWSSYGTFFIFSGFCGLTVVFIAKLVPETKGRSLEEIQTSITQI</sequence>
<dbReference type="PANTHER" id="PTHR48021:SF93">
    <property type="entry name" value="SUGAR TRANSPORTER ERD6-LIKE 1-RELATED"/>
    <property type="match status" value="1"/>
</dbReference>
<dbReference type="GeneID" id="107412053"/>
<feature type="transmembrane region" description="Helical" evidence="9">
    <location>
        <begin position="319"/>
        <end position="340"/>
    </location>
</feature>
<feature type="transmembrane region" description="Helical" evidence="9">
    <location>
        <begin position="178"/>
        <end position="196"/>
    </location>
</feature>
<dbReference type="Proteomes" id="UP001652623">
    <property type="component" value="Chromosome 10"/>
</dbReference>
<evidence type="ECO:0000256" key="8">
    <source>
        <dbReference type="SAM" id="MobiDB-lite"/>
    </source>
</evidence>
<organism evidence="11 12">
    <name type="scientific">Ziziphus jujuba</name>
    <name type="common">Chinese jujube</name>
    <name type="synonym">Ziziphus sativa</name>
    <dbReference type="NCBI Taxonomy" id="326968"/>
    <lineage>
        <taxon>Eukaryota</taxon>
        <taxon>Viridiplantae</taxon>
        <taxon>Streptophyta</taxon>
        <taxon>Embryophyta</taxon>
        <taxon>Tracheophyta</taxon>
        <taxon>Spermatophyta</taxon>
        <taxon>Magnoliopsida</taxon>
        <taxon>eudicotyledons</taxon>
        <taxon>Gunneridae</taxon>
        <taxon>Pentapetalae</taxon>
        <taxon>rosids</taxon>
        <taxon>fabids</taxon>
        <taxon>Rosales</taxon>
        <taxon>Rhamnaceae</taxon>
        <taxon>Paliureae</taxon>
        <taxon>Ziziphus</taxon>
    </lineage>
</organism>